<evidence type="ECO:0000256" key="1">
    <source>
        <dbReference type="ARBA" id="ARBA00008987"/>
    </source>
</evidence>
<dbReference type="PROSITE" id="PS00194">
    <property type="entry name" value="THIOREDOXIN_1"/>
    <property type="match status" value="1"/>
</dbReference>
<dbReference type="NCBIfam" id="TIGR01068">
    <property type="entry name" value="thioredoxin"/>
    <property type="match status" value="1"/>
</dbReference>
<dbReference type="PANTHER" id="PTHR45663:SF11">
    <property type="entry name" value="GEO12009P1"/>
    <property type="match status" value="1"/>
</dbReference>
<reference evidence="8 9" key="1">
    <citation type="journal article" date="2021" name="Int. J. Syst. Evol. Microbiol.">
        <title>Reticulibacter mediterranei gen. nov., sp. nov., within the new family Reticulibacteraceae fam. nov., and Ktedonospora formicarum gen. nov., sp. nov., Ktedonobacter robiniae sp. nov., Dictyobacter formicarum sp. nov. and Dictyobacter arantiisoli sp. nov., belonging to the class Ktedonobacteria.</title>
        <authorList>
            <person name="Yabe S."/>
            <person name="Zheng Y."/>
            <person name="Wang C.M."/>
            <person name="Sakai Y."/>
            <person name="Abe K."/>
            <person name="Yokota A."/>
            <person name="Donadio S."/>
            <person name="Cavaletti L."/>
            <person name="Monciardini P."/>
        </authorList>
    </citation>
    <scope>NUCLEOTIDE SEQUENCE [LARGE SCALE GENOMIC DNA]</scope>
    <source>
        <strain evidence="8 9">SOSP1-30</strain>
    </source>
</reference>
<evidence type="ECO:0000259" key="7">
    <source>
        <dbReference type="PROSITE" id="PS51352"/>
    </source>
</evidence>
<dbReference type="InterPro" id="IPR013766">
    <property type="entry name" value="Thioredoxin_domain"/>
</dbReference>
<keyword evidence="4" id="KW-1015">Disulfide bond</keyword>
<comment type="similarity">
    <text evidence="1">Belongs to the thioredoxin family.</text>
</comment>
<keyword evidence="5" id="KW-0676">Redox-active center</keyword>
<dbReference type="InterPro" id="IPR036249">
    <property type="entry name" value="Thioredoxin-like_sf"/>
</dbReference>
<dbReference type="SUPFAM" id="SSF52833">
    <property type="entry name" value="Thioredoxin-like"/>
    <property type="match status" value="1"/>
</dbReference>
<accession>A0ABQ3UQ08</accession>
<dbReference type="PANTHER" id="PTHR45663">
    <property type="entry name" value="GEO12009P1"/>
    <property type="match status" value="1"/>
</dbReference>
<feature type="domain" description="Thioredoxin" evidence="7">
    <location>
        <begin position="12"/>
        <end position="133"/>
    </location>
</feature>
<organism evidence="8 9">
    <name type="scientific">Ktedonobacter robiniae</name>
    <dbReference type="NCBI Taxonomy" id="2778365"/>
    <lineage>
        <taxon>Bacteria</taxon>
        <taxon>Bacillati</taxon>
        <taxon>Chloroflexota</taxon>
        <taxon>Ktedonobacteria</taxon>
        <taxon>Ktedonobacterales</taxon>
        <taxon>Ktedonobacteraceae</taxon>
        <taxon>Ktedonobacter</taxon>
    </lineage>
</organism>
<proteinExistence type="inferred from homology"/>
<dbReference type="InterPro" id="IPR005746">
    <property type="entry name" value="Thioredoxin"/>
</dbReference>
<comment type="caution">
    <text evidence="8">The sequence shown here is derived from an EMBL/GenBank/DDBJ whole genome shotgun (WGS) entry which is preliminary data.</text>
</comment>
<keyword evidence="9" id="KW-1185">Reference proteome</keyword>
<sequence length="140" mass="15606">MAFSPSNWKERWKWGLTSQKESMSTHSNLIYVGDQDFEEKVLKSSTPVIVDFWAAWCGPCRMIAPHYERLSDEYQGKLVFAKMDVDENGNVPRQFGVQAIPTLLVFKGGELIGRMVGAAQPAKLKADIDRILAENGAATA</sequence>
<dbReference type="CDD" id="cd02947">
    <property type="entry name" value="TRX_family"/>
    <property type="match status" value="1"/>
</dbReference>
<keyword evidence="3" id="KW-0249">Electron transport</keyword>
<keyword evidence="2" id="KW-0813">Transport</keyword>
<gene>
    <name evidence="8" type="ORF">KSB_32400</name>
</gene>
<evidence type="ECO:0000313" key="8">
    <source>
        <dbReference type="EMBL" id="GHO54765.1"/>
    </source>
</evidence>
<dbReference type="EMBL" id="BNJG01000001">
    <property type="protein sequence ID" value="GHO54765.1"/>
    <property type="molecule type" value="Genomic_DNA"/>
</dbReference>
<evidence type="ECO:0000256" key="6">
    <source>
        <dbReference type="NCBIfam" id="TIGR01068"/>
    </source>
</evidence>
<dbReference type="Proteomes" id="UP000654345">
    <property type="component" value="Unassembled WGS sequence"/>
</dbReference>
<dbReference type="PROSITE" id="PS51352">
    <property type="entry name" value="THIOREDOXIN_2"/>
    <property type="match status" value="1"/>
</dbReference>
<evidence type="ECO:0000256" key="2">
    <source>
        <dbReference type="ARBA" id="ARBA00022448"/>
    </source>
</evidence>
<evidence type="ECO:0000313" key="9">
    <source>
        <dbReference type="Proteomes" id="UP000654345"/>
    </source>
</evidence>
<name>A0ABQ3UQ08_9CHLR</name>
<dbReference type="InterPro" id="IPR017937">
    <property type="entry name" value="Thioredoxin_CS"/>
</dbReference>
<dbReference type="PRINTS" id="PR00421">
    <property type="entry name" value="THIOREDOXIN"/>
</dbReference>
<dbReference type="Gene3D" id="3.40.30.10">
    <property type="entry name" value="Glutaredoxin"/>
    <property type="match status" value="1"/>
</dbReference>
<evidence type="ECO:0000256" key="5">
    <source>
        <dbReference type="ARBA" id="ARBA00023284"/>
    </source>
</evidence>
<dbReference type="Pfam" id="PF00085">
    <property type="entry name" value="Thioredoxin"/>
    <property type="match status" value="1"/>
</dbReference>
<protein>
    <recommendedName>
        <fullName evidence="6">Thioredoxin</fullName>
    </recommendedName>
</protein>
<evidence type="ECO:0000256" key="3">
    <source>
        <dbReference type="ARBA" id="ARBA00022982"/>
    </source>
</evidence>
<evidence type="ECO:0000256" key="4">
    <source>
        <dbReference type="ARBA" id="ARBA00023157"/>
    </source>
</evidence>